<dbReference type="Pfam" id="PF06808">
    <property type="entry name" value="DctM"/>
    <property type="match status" value="1"/>
</dbReference>
<accession>A0A6G1X608</accession>
<dbReference type="PANTHER" id="PTHR43849">
    <property type="entry name" value="BLL3936 PROTEIN"/>
    <property type="match status" value="1"/>
</dbReference>
<feature type="transmembrane region" description="Helical" evidence="2">
    <location>
        <begin position="112"/>
        <end position="130"/>
    </location>
</feature>
<keyword evidence="2" id="KW-1133">Transmembrane helix</keyword>
<evidence type="ECO:0000256" key="1">
    <source>
        <dbReference type="SAM" id="MobiDB-lite"/>
    </source>
</evidence>
<evidence type="ECO:0000256" key="2">
    <source>
        <dbReference type="SAM" id="Phobius"/>
    </source>
</evidence>
<dbReference type="Pfam" id="PF11874">
    <property type="entry name" value="DUF3394"/>
    <property type="match status" value="1"/>
</dbReference>
<feature type="transmembrane region" description="Helical" evidence="2">
    <location>
        <begin position="563"/>
        <end position="583"/>
    </location>
</feature>
<feature type="transmembrane region" description="Helical" evidence="2">
    <location>
        <begin position="142"/>
        <end position="160"/>
    </location>
</feature>
<dbReference type="InterPro" id="IPR021814">
    <property type="entry name" value="DUF3394"/>
</dbReference>
<keyword evidence="2" id="KW-0812">Transmembrane</keyword>
<feature type="transmembrane region" description="Helical" evidence="2">
    <location>
        <begin position="632"/>
        <end position="660"/>
    </location>
</feature>
<feature type="region of interest" description="Disordered" evidence="1">
    <location>
        <begin position="1"/>
        <end position="29"/>
    </location>
</feature>
<feature type="transmembrane region" description="Helical" evidence="2">
    <location>
        <begin position="408"/>
        <end position="423"/>
    </location>
</feature>
<dbReference type="PANTHER" id="PTHR43849:SF2">
    <property type="entry name" value="BLL3936 PROTEIN"/>
    <property type="match status" value="1"/>
</dbReference>
<feature type="transmembrane region" description="Helical" evidence="2">
    <location>
        <begin position="55"/>
        <end position="75"/>
    </location>
</feature>
<reference evidence="4 5" key="1">
    <citation type="submission" date="2019-11" db="EMBL/GenBank/DDBJ databases">
        <authorList>
            <person name="Li J."/>
        </authorList>
    </citation>
    <scope>NUCLEOTIDE SEQUENCE [LARGE SCALE GENOMIC DNA]</scope>
    <source>
        <strain evidence="4 5">J4</strain>
    </source>
</reference>
<name>A0A6G1X608_9BACI</name>
<dbReference type="AlphaFoldDB" id="A0A6G1X608"/>
<feature type="transmembrane region" description="Helical" evidence="2">
    <location>
        <begin position="595"/>
        <end position="620"/>
    </location>
</feature>
<feature type="transmembrane region" description="Helical" evidence="2">
    <location>
        <begin position="528"/>
        <end position="551"/>
    </location>
</feature>
<feature type="compositionally biased region" description="Basic and acidic residues" evidence="1">
    <location>
        <begin position="8"/>
        <end position="21"/>
    </location>
</feature>
<proteinExistence type="predicted"/>
<evidence type="ECO:0000313" key="5">
    <source>
        <dbReference type="Proteomes" id="UP000480185"/>
    </source>
</evidence>
<feature type="transmembrane region" description="Helical" evidence="2">
    <location>
        <begin position="81"/>
        <end position="100"/>
    </location>
</feature>
<feature type="transmembrane region" description="Helical" evidence="2">
    <location>
        <begin position="470"/>
        <end position="496"/>
    </location>
</feature>
<dbReference type="NCBIfam" id="TIGR02123">
    <property type="entry name" value="TRAP_fused"/>
    <property type="match status" value="1"/>
</dbReference>
<dbReference type="EMBL" id="WJNH01000004">
    <property type="protein sequence ID" value="MRG86372.1"/>
    <property type="molecule type" value="Genomic_DNA"/>
</dbReference>
<feature type="domain" description="TRAP C4-dicarboxylate transport system permease DctM subunit" evidence="3">
    <location>
        <begin position="154"/>
        <end position="588"/>
    </location>
</feature>
<evidence type="ECO:0000313" key="4">
    <source>
        <dbReference type="EMBL" id="MRG86372.1"/>
    </source>
</evidence>
<feature type="transmembrane region" description="Helical" evidence="2">
    <location>
        <begin position="503"/>
        <end position="522"/>
    </location>
</feature>
<comment type="caution">
    <text evidence="4">The sequence shown here is derived from an EMBL/GenBank/DDBJ whole genome shotgun (WGS) entry which is preliminary data.</text>
</comment>
<feature type="transmembrane region" description="Helical" evidence="2">
    <location>
        <begin position="225"/>
        <end position="245"/>
    </location>
</feature>
<keyword evidence="2" id="KW-0472">Membrane</keyword>
<gene>
    <name evidence="4" type="ORF">GH754_08525</name>
</gene>
<keyword evidence="5" id="KW-1185">Reference proteome</keyword>
<dbReference type="Proteomes" id="UP000480185">
    <property type="component" value="Unassembled WGS sequence"/>
</dbReference>
<feature type="transmembrane region" description="Helical" evidence="2">
    <location>
        <begin position="167"/>
        <end position="184"/>
    </location>
</feature>
<dbReference type="RefSeq" id="WP_323741922.1">
    <property type="nucleotide sequence ID" value="NZ_WJNH01000004.1"/>
</dbReference>
<protein>
    <submittedName>
        <fullName evidence="4">TRAP transporter fused permease subunit</fullName>
    </submittedName>
</protein>
<evidence type="ECO:0000259" key="3">
    <source>
        <dbReference type="Pfam" id="PF06808"/>
    </source>
</evidence>
<dbReference type="InterPro" id="IPR010656">
    <property type="entry name" value="DctM"/>
</dbReference>
<feature type="transmembrane region" description="Helical" evidence="2">
    <location>
        <begin position="335"/>
        <end position="355"/>
    </location>
</feature>
<feature type="transmembrane region" description="Helical" evidence="2">
    <location>
        <begin position="443"/>
        <end position="464"/>
    </location>
</feature>
<dbReference type="InterPro" id="IPR011853">
    <property type="entry name" value="TRAP_DctM-Dct_fused"/>
</dbReference>
<sequence length="677" mass="73061">MTKKNNNHKNEEKVTQEKKNLTSEITEENGEQLSEQELLEKYDRESTYRKNIGKWTWVVSFIAIYLTLFHLYTGYFGTMQSQIQGAVHVGTALGLIFLLYPAKKGLHKNKVPWYDVVLAFTAIFVGYFKIIQFDHILDARVHGYETLDIIVSVLGVLLLLEATRRCVGLPIVIVASVVILYALFGNHIPAQMLSHAGFSFEKVMTDLWFRENAIFGIPVQVSSKFIFLFLLFGVLLIHSGVGKFFNDIAYALTGRFTGGTAKAAVTASALQGMVSGSSIANTVASGSFTIPMMKKAKFKPEFAAATEASASTGGQLMPPIMGAAAFIMIEYTGTSYGTIMLAALIPSLLYFSGIFMGTHYEAKKQGIFGLSKDFLPNAKELFKRKGYMLLPLIAIVGTLFAGFTPQRAALSGILVAFLASFVRKEDRMNFKQVLHVLEQGARVALPVIAAVGTAGIIAGVVGMTGLGGKIASGIITLSNGILPLALFFTMIACIILGMGLPTTANYVVTATVAAPALINGFGVDILAAHLFVFYFGIVADITPPVCLAAYAGAGIARANPFKAGVTAVKLAIAAFIIPYIFVFNPILVQSGDYNVIVLIIAVATALLGMMGVSSSIMGYFKRKAYGWERLVLLVGGLMLIVPENITNIIGLVLIAGIWMLQSQRPDDSQKIEPSLQA</sequence>
<organism evidence="4 5">
    <name type="scientific">Salinibacillus xinjiangensis</name>
    <dbReference type="NCBI Taxonomy" id="1229268"/>
    <lineage>
        <taxon>Bacteria</taxon>
        <taxon>Bacillati</taxon>
        <taxon>Bacillota</taxon>
        <taxon>Bacilli</taxon>
        <taxon>Bacillales</taxon>
        <taxon>Bacillaceae</taxon>
        <taxon>Salinibacillus</taxon>
    </lineage>
</organism>
<feature type="transmembrane region" description="Helical" evidence="2">
    <location>
        <begin position="386"/>
        <end position="402"/>
    </location>
</feature>